<feature type="domain" description="UspA" evidence="2">
    <location>
        <begin position="3"/>
        <end position="141"/>
    </location>
</feature>
<gene>
    <name evidence="3" type="ORF">QQ008_26925</name>
</gene>
<dbReference type="InterPro" id="IPR014729">
    <property type="entry name" value="Rossmann-like_a/b/a_fold"/>
</dbReference>
<name>A0ABT8KYP2_9BACT</name>
<dbReference type="PANTHER" id="PTHR46268">
    <property type="entry name" value="STRESS RESPONSE PROTEIN NHAX"/>
    <property type="match status" value="1"/>
</dbReference>
<dbReference type="Pfam" id="PF00582">
    <property type="entry name" value="Usp"/>
    <property type="match status" value="2"/>
</dbReference>
<accession>A0ABT8KYP2</accession>
<evidence type="ECO:0000256" key="1">
    <source>
        <dbReference type="ARBA" id="ARBA00008791"/>
    </source>
</evidence>
<evidence type="ECO:0000313" key="4">
    <source>
        <dbReference type="Proteomes" id="UP001172082"/>
    </source>
</evidence>
<sequence length="275" mass="30613">MKIKNILVPIDFSECSINALKYALAMSHEIKSKVTVIHSYHVPLPSTDISFTLDADSIEDYKKKVLEDFAALKSMIHGLNQANFKVIIAYAIDAILMSVENFSTDLIIMGTKGASGISKTFLGSVSTSVVKKSKVPVLVIPADQTFKPFNKIAFACDYGNMQDPLGLDLLKTFALLFDSSIHIVNVNTGDGTRRDESPHAINVLNNSFQGAKFSYHDIANEDIVEGINRYIQSHEIDLLSVMPRKHRIIEKILKPSVSKKIVQHTHLPMLTFHEE</sequence>
<evidence type="ECO:0000313" key="3">
    <source>
        <dbReference type="EMBL" id="MDN5205052.1"/>
    </source>
</evidence>
<comment type="caution">
    <text evidence="3">The sequence shown here is derived from an EMBL/GenBank/DDBJ whole genome shotgun (WGS) entry which is preliminary data.</text>
</comment>
<protein>
    <submittedName>
        <fullName evidence="3">Universal stress protein</fullName>
    </submittedName>
</protein>
<dbReference type="PRINTS" id="PR01438">
    <property type="entry name" value="UNVRSLSTRESS"/>
</dbReference>
<dbReference type="RefSeq" id="WP_346755075.1">
    <property type="nucleotide sequence ID" value="NZ_JAUJEA010000014.1"/>
</dbReference>
<evidence type="ECO:0000259" key="2">
    <source>
        <dbReference type="Pfam" id="PF00582"/>
    </source>
</evidence>
<feature type="domain" description="UspA" evidence="2">
    <location>
        <begin position="209"/>
        <end position="271"/>
    </location>
</feature>
<dbReference type="InterPro" id="IPR006015">
    <property type="entry name" value="Universal_stress_UspA"/>
</dbReference>
<dbReference type="Gene3D" id="3.40.50.620">
    <property type="entry name" value="HUPs"/>
    <property type="match status" value="2"/>
</dbReference>
<dbReference type="SUPFAM" id="SSF52402">
    <property type="entry name" value="Adenine nucleotide alpha hydrolases-like"/>
    <property type="match status" value="2"/>
</dbReference>
<dbReference type="InterPro" id="IPR006016">
    <property type="entry name" value="UspA"/>
</dbReference>
<dbReference type="EMBL" id="JAUJEA010000014">
    <property type="protein sequence ID" value="MDN5205052.1"/>
    <property type="molecule type" value="Genomic_DNA"/>
</dbReference>
<organism evidence="3 4">
    <name type="scientific">Splendidivirga corallicola</name>
    <dbReference type="NCBI Taxonomy" id="3051826"/>
    <lineage>
        <taxon>Bacteria</taxon>
        <taxon>Pseudomonadati</taxon>
        <taxon>Bacteroidota</taxon>
        <taxon>Cytophagia</taxon>
        <taxon>Cytophagales</taxon>
        <taxon>Splendidivirgaceae</taxon>
        <taxon>Splendidivirga</taxon>
    </lineage>
</organism>
<proteinExistence type="inferred from homology"/>
<dbReference type="CDD" id="cd00293">
    <property type="entry name" value="USP-like"/>
    <property type="match status" value="1"/>
</dbReference>
<dbReference type="PANTHER" id="PTHR46268:SF6">
    <property type="entry name" value="UNIVERSAL STRESS PROTEIN UP12"/>
    <property type="match status" value="1"/>
</dbReference>
<dbReference type="Proteomes" id="UP001172082">
    <property type="component" value="Unassembled WGS sequence"/>
</dbReference>
<reference evidence="3" key="1">
    <citation type="submission" date="2023-06" db="EMBL/GenBank/DDBJ databases">
        <title>Genomic of Parafulvivirga corallium.</title>
        <authorList>
            <person name="Wang G."/>
        </authorList>
    </citation>
    <scope>NUCLEOTIDE SEQUENCE</scope>
    <source>
        <strain evidence="3">BMA10</strain>
    </source>
</reference>
<comment type="similarity">
    <text evidence="1">Belongs to the universal stress protein A family.</text>
</comment>
<keyword evidence="4" id="KW-1185">Reference proteome</keyword>